<name>A0A4R6FH75_9SPHN</name>
<reference evidence="2 3" key="1">
    <citation type="submission" date="2019-03" db="EMBL/GenBank/DDBJ databases">
        <title>Genomic Encyclopedia of Type Strains, Phase IV (KMG-IV): sequencing the most valuable type-strain genomes for metagenomic binning, comparative biology and taxonomic classification.</title>
        <authorList>
            <person name="Goeker M."/>
        </authorList>
    </citation>
    <scope>NUCLEOTIDE SEQUENCE [LARGE SCALE GENOMIC DNA]</scope>
    <source>
        <strain evidence="2 3">DSM 25059</strain>
    </source>
</reference>
<evidence type="ECO:0000313" key="3">
    <source>
        <dbReference type="Proteomes" id="UP000295493"/>
    </source>
</evidence>
<sequence>MRVLIEVLYVVAGVLAALLLGRLSAWSYPLGAHDIWMVTVASMIVVVAMGAGSVLRAWRADRAALAGENHD</sequence>
<evidence type="ECO:0000313" key="2">
    <source>
        <dbReference type="EMBL" id="TDN80739.1"/>
    </source>
</evidence>
<keyword evidence="3" id="KW-1185">Reference proteome</keyword>
<keyword evidence="1" id="KW-1133">Transmembrane helix</keyword>
<feature type="transmembrane region" description="Helical" evidence="1">
    <location>
        <begin position="35"/>
        <end position="55"/>
    </location>
</feature>
<protein>
    <submittedName>
        <fullName evidence="2">Uncharacterized protein</fullName>
    </submittedName>
</protein>
<dbReference type="AlphaFoldDB" id="A0A4R6FH75"/>
<evidence type="ECO:0000256" key="1">
    <source>
        <dbReference type="SAM" id="Phobius"/>
    </source>
</evidence>
<keyword evidence="1" id="KW-0472">Membrane</keyword>
<gene>
    <name evidence="2" type="ORF">EV664_109129</name>
</gene>
<proteinExistence type="predicted"/>
<comment type="caution">
    <text evidence="2">The sequence shown here is derived from an EMBL/GenBank/DDBJ whole genome shotgun (WGS) entry which is preliminary data.</text>
</comment>
<accession>A0A4R6FH75</accession>
<organism evidence="2 3">
    <name type="scientific">Stakelama pacifica</name>
    <dbReference type="NCBI Taxonomy" id="517720"/>
    <lineage>
        <taxon>Bacteria</taxon>
        <taxon>Pseudomonadati</taxon>
        <taxon>Pseudomonadota</taxon>
        <taxon>Alphaproteobacteria</taxon>
        <taxon>Sphingomonadales</taxon>
        <taxon>Sphingomonadaceae</taxon>
        <taxon>Stakelama</taxon>
    </lineage>
</organism>
<dbReference type="Proteomes" id="UP000295493">
    <property type="component" value="Unassembled WGS sequence"/>
</dbReference>
<keyword evidence="1" id="KW-0812">Transmembrane</keyword>
<dbReference type="EMBL" id="SNWD01000009">
    <property type="protein sequence ID" value="TDN80739.1"/>
    <property type="molecule type" value="Genomic_DNA"/>
</dbReference>
<dbReference type="RefSeq" id="WP_133496207.1">
    <property type="nucleotide sequence ID" value="NZ_BMLU01000009.1"/>
</dbReference>